<evidence type="ECO:0000256" key="3">
    <source>
        <dbReference type="ARBA" id="ARBA00022531"/>
    </source>
</evidence>
<keyword evidence="5 7" id="KW-0157">Chromophore</keyword>
<comment type="function">
    <text evidence="7">The light-harvesting complex (LHC) functions as a light receptor, it captures and delivers excitation energy to photosystems with which it is closely associated.</text>
</comment>
<evidence type="ECO:0000256" key="4">
    <source>
        <dbReference type="ARBA" id="ARBA00022640"/>
    </source>
</evidence>
<dbReference type="GO" id="GO:0009522">
    <property type="term" value="C:photosystem I"/>
    <property type="evidence" value="ECO:0007669"/>
    <property type="project" value="UniProtKB-KW"/>
</dbReference>
<reference evidence="8 9" key="1">
    <citation type="journal article" date="2024" name="Nat. Commun.">
        <title>Phylogenomics reveals the evolutionary origins of lichenization in chlorophyte algae.</title>
        <authorList>
            <person name="Puginier C."/>
            <person name="Libourel C."/>
            <person name="Otte J."/>
            <person name="Skaloud P."/>
            <person name="Haon M."/>
            <person name="Grisel S."/>
            <person name="Petersen M."/>
            <person name="Berrin J.G."/>
            <person name="Delaux P.M."/>
            <person name="Dal Grande F."/>
            <person name="Keller J."/>
        </authorList>
    </citation>
    <scope>NUCLEOTIDE SEQUENCE [LARGE SCALE GENOMIC DNA]</scope>
    <source>
        <strain evidence="8 9">SAG 2043</strain>
    </source>
</reference>
<feature type="binding site" evidence="6">
    <location>
        <position position="245"/>
    </location>
    <ligand>
        <name>chlorophyll a</name>
        <dbReference type="ChEBI" id="CHEBI:58416"/>
        <label>1</label>
    </ligand>
</feature>
<feature type="binding site" description="axial binding residue" evidence="6">
    <location>
        <position position="71"/>
    </location>
    <ligand>
        <name>chlorophyll b</name>
        <dbReference type="ChEBI" id="CHEBI:61721"/>
        <label>1</label>
    </ligand>
    <ligandPart>
        <name>Mg</name>
        <dbReference type="ChEBI" id="CHEBI:25107"/>
    </ligandPart>
</feature>
<comment type="caution">
    <text evidence="8">The sequence shown here is derived from an EMBL/GenBank/DDBJ whole genome shotgun (WGS) entry which is preliminary data.</text>
</comment>
<proteinExistence type="inferred from homology"/>
<dbReference type="Pfam" id="PF00504">
    <property type="entry name" value="Chloroa_b-bind"/>
    <property type="match status" value="1"/>
</dbReference>
<dbReference type="Proteomes" id="UP001489004">
    <property type="component" value="Unassembled WGS sequence"/>
</dbReference>
<feature type="binding site" evidence="6">
    <location>
        <position position="241"/>
    </location>
    <ligand>
        <name>chlorophyll a</name>
        <dbReference type="ChEBI" id="CHEBI:58416"/>
        <label>1</label>
    </ligand>
</feature>
<keyword evidence="7" id="KW-0603">Photosystem I</keyword>
<evidence type="ECO:0000256" key="2">
    <source>
        <dbReference type="ARBA" id="ARBA00022528"/>
    </source>
</evidence>
<dbReference type="GO" id="GO:0009523">
    <property type="term" value="C:photosystem II"/>
    <property type="evidence" value="ECO:0007669"/>
    <property type="project" value="UniProtKB-KW"/>
</dbReference>
<accession>A0AAW1R6K5</accession>
<protein>
    <recommendedName>
        <fullName evidence="7">Chlorophyll a-b binding protein, chloroplastic</fullName>
    </recommendedName>
</protein>
<evidence type="ECO:0000256" key="6">
    <source>
        <dbReference type="PIRSR" id="PIRSR601344-1"/>
    </source>
</evidence>
<feature type="binding site" description="axial binding residue" evidence="6">
    <location>
        <position position="120"/>
    </location>
    <ligand>
        <name>chlorophyll b</name>
        <dbReference type="ChEBI" id="CHEBI:61721"/>
        <label>1</label>
    </ligand>
    <ligandPart>
        <name>Mg</name>
        <dbReference type="ChEBI" id="CHEBI:25107"/>
    </ligandPart>
</feature>
<keyword evidence="2 7" id="KW-0150">Chloroplast</keyword>
<dbReference type="EMBL" id="JALJOR010000001">
    <property type="protein sequence ID" value="KAK9829456.1"/>
    <property type="molecule type" value="Genomic_DNA"/>
</dbReference>
<keyword evidence="4 7" id="KW-0934">Plastid</keyword>
<feature type="binding site" evidence="6">
    <location>
        <position position="115"/>
    </location>
    <ligand>
        <name>chlorophyll a</name>
        <dbReference type="ChEBI" id="CHEBI:58416"/>
        <label>1</label>
    </ligand>
</feature>
<feature type="binding site" evidence="6">
    <location>
        <position position="247"/>
    </location>
    <ligand>
        <name>chlorophyll a</name>
        <dbReference type="ChEBI" id="CHEBI:58416"/>
        <label>1</label>
    </ligand>
</feature>
<comment type="similarity">
    <text evidence="7">Belongs to the light-harvesting chlorophyll a/b-binding (LHC) protein family.</text>
</comment>
<dbReference type="Gene3D" id="1.10.3460.10">
    <property type="entry name" value="Chlorophyll a/b binding protein domain"/>
    <property type="match status" value="1"/>
</dbReference>
<dbReference type="GO" id="GO:0009765">
    <property type="term" value="P:photosynthesis, light harvesting"/>
    <property type="evidence" value="ECO:0007669"/>
    <property type="project" value="InterPro"/>
</dbReference>
<dbReference type="InterPro" id="IPR022796">
    <property type="entry name" value="Chloroa_b-bind"/>
</dbReference>
<organism evidence="8 9">
    <name type="scientific">[Myrmecia] bisecta</name>
    <dbReference type="NCBI Taxonomy" id="41462"/>
    <lineage>
        <taxon>Eukaryota</taxon>
        <taxon>Viridiplantae</taxon>
        <taxon>Chlorophyta</taxon>
        <taxon>core chlorophytes</taxon>
        <taxon>Trebouxiophyceae</taxon>
        <taxon>Trebouxiales</taxon>
        <taxon>Trebouxiaceae</taxon>
        <taxon>Myrmecia</taxon>
    </lineage>
</organism>
<keyword evidence="3 7" id="KW-0602">Photosynthesis</keyword>
<keyword evidence="9" id="KW-1185">Reference proteome</keyword>
<feature type="binding site" evidence="6">
    <location>
        <position position="259"/>
    </location>
    <ligand>
        <name>chlorophyll a</name>
        <dbReference type="ChEBI" id="CHEBI:58416"/>
        <label>1</label>
    </ligand>
</feature>
<sequence>MASTSMVKSAANLQAAKTCFVGQAPRSAPAAKPLAARFVVRAEKSQATGKVTENKSEGKVTKVDRKNDTLYFASDQSLSYLDGSLAGDYGFDPLGLSDPEGAGGFIDPAWLKYSEVIHGRWAMLGAAGCIAPEILASAGVIPQEASEVVWFKTGVIPPAGTYEKYWIDPFSLFFIEVVAMQFAELRRWQDYKNPGSMGKQYFLGLEKVFEGSGNPSYPGGQFFNVFNLGKSESALKELQTKEIKNGRLAMLAMFGYGAQAVITREGPFANLTAHLSDPTHNNILTNFGRVFGQQL</sequence>
<feature type="binding site" evidence="6">
    <location>
        <position position="274"/>
    </location>
    <ligand>
        <name>chlorophyll a</name>
        <dbReference type="ChEBI" id="CHEBI:58416"/>
        <label>1</label>
    </ligand>
</feature>
<dbReference type="InterPro" id="IPR001344">
    <property type="entry name" value="Chloro_AB-bd_pln"/>
</dbReference>
<comment type="subcellular location">
    <subcellularLocation>
        <location evidence="7">Plastid</location>
        <location evidence="7">Chloroplast thylakoid membrane</location>
    </subcellularLocation>
</comment>
<feature type="binding site" evidence="6">
    <location>
        <position position="97"/>
    </location>
    <ligand>
        <name>chlorophyll a</name>
        <dbReference type="ChEBI" id="CHEBI:58416"/>
        <label>1</label>
    </ligand>
</feature>
<gene>
    <name evidence="8" type="ORF">WJX72_005967</name>
</gene>
<dbReference type="PANTHER" id="PTHR21649">
    <property type="entry name" value="CHLOROPHYLL A/B BINDING PROTEIN"/>
    <property type="match status" value="1"/>
</dbReference>
<dbReference type="GO" id="GO:0016168">
    <property type="term" value="F:chlorophyll binding"/>
    <property type="evidence" value="ECO:0007669"/>
    <property type="project" value="UniProtKB-KW"/>
</dbReference>
<dbReference type="GO" id="GO:0009535">
    <property type="term" value="C:chloroplast thylakoid membrane"/>
    <property type="evidence" value="ECO:0007669"/>
    <property type="project" value="UniProtKB-SubCell"/>
</dbReference>
<feature type="binding site" evidence="6">
    <location>
        <position position="118"/>
    </location>
    <ligand>
        <name>chlorophyll a</name>
        <dbReference type="ChEBI" id="CHEBI:58416"/>
        <label>1</label>
    </ligand>
</feature>
<keyword evidence="1 6" id="KW-0148">Chlorophyll</keyword>
<feature type="binding site" evidence="6">
    <location>
        <position position="242"/>
    </location>
    <ligand>
        <name>chlorophyll a</name>
        <dbReference type="ChEBI" id="CHEBI:58416"/>
        <label>1</label>
    </ligand>
</feature>
<evidence type="ECO:0000256" key="7">
    <source>
        <dbReference type="RuleBase" id="RU363080"/>
    </source>
</evidence>
<evidence type="ECO:0000256" key="5">
    <source>
        <dbReference type="ARBA" id="ARBA00022991"/>
    </source>
</evidence>
<dbReference type="SUPFAM" id="SSF103511">
    <property type="entry name" value="Chlorophyll a-b binding protein"/>
    <property type="match status" value="1"/>
</dbReference>
<evidence type="ECO:0000313" key="9">
    <source>
        <dbReference type="Proteomes" id="UP001489004"/>
    </source>
</evidence>
<name>A0AAW1R6K5_9CHLO</name>
<keyword evidence="7" id="KW-0793">Thylakoid</keyword>
<dbReference type="AlphaFoldDB" id="A0AAW1R6K5"/>
<evidence type="ECO:0000256" key="1">
    <source>
        <dbReference type="ARBA" id="ARBA00022494"/>
    </source>
</evidence>
<evidence type="ECO:0000313" key="8">
    <source>
        <dbReference type="EMBL" id="KAK9829456.1"/>
    </source>
</evidence>
<keyword evidence="7" id="KW-0604">Photosystem II</keyword>